<dbReference type="GO" id="GO:0003964">
    <property type="term" value="F:RNA-directed DNA polymerase activity"/>
    <property type="evidence" value="ECO:0007669"/>
    <property type="project" value="UniProtKB-KW"/>
</dbReference>
<protein>
    <submittedName>
        <fullName evidence="2">RNA-directed DNA polymerase, eukaryota</fullName>
    </submittedName>
</protein>
<organism evidence="2 3">
    <name type="scientific">Artemisia annua</name>
    <name type="common">Sweet wormwood</name>
    <dbReference type="NCBI Taxonomy" id="35608"/>
    <lineage>
        <taxon>Eukaryota</taxon>
        <taxon>Viridiplantae</taxon>
        <taxon>Streptophyta</taxon>
        <taxon>Embryophyta</taxon>
        <taxon>Tracheophyta</taxon>
        <taxon>Spermatophyta</taxon>
        <taxon>Magnoliopsida</taxon>
        <taxon>eudicotyledons</taxon>
        <taxon>Gunneridae</taxon>
        <taxon>Pentapetalae</taxon>
        <taxon>asterids</taxon>
        <taxon>campanulids</taxon>
        <taxon>Asterales</taxon>
        <taxon>Asteraceae</taxon>
        <taxon>Asteroideae</taxon>
        <taxon>Anthemideae</taxon>
        <taxon>Artemisiinae</taxon>
        <taxon>Artemisia</taxon>
    </lineage>
</organism>
<sequence length="275" mass="33146">MSTLFWHDVWINDTPLAQQFPCLFLLEEFKNVVVGDRWNGSSFSWNWRCPLRGGIEDDQYNRICDIVKQVTIVQSDDSWRWCCDTMDSFSVNGLRKHLDCLSLPSHYLATRWNKIVPRKVNIHVWRLIKDRLPTRFNLWFRGINNVSLICPMCSNGLESIYYTMSECIIAIKVWNSVVKWLDLNLPFQLPPIEFLDFVNSQGNLHKAKYIIFTIIYTAWWELWRFRNESIFRPRKKRDVGMVESIMHFSYVWYRNRYKKASIRWDDWLKNPLLFI</sequence>
<evidence type="ECO:0000259" key="1">
    <source>
        <dbReference type="Pfam" id="PF13966"/>
    </source>
</evidence>
<comment type="caution">
    <text evidence="2">The sequence shown here is derived from an EMBL/GenBank/DDBJ whole genome shotgun (WGS) entry which is preliminary data.</text>
</comment>
<dbReference type="PANTHER" id="PTHR36617">
    <property type="entry name" value="PROTEIN, PUTATIVE-RELATED"/>
    <property type="match status" value="1"/>
</dbReference>
<proteinExistence type="predicted"/>
<dbReference type="Pfam" id="PF13966">
    <property type="entry name" value="zf-RVT"/>
    <property type="match status" value="1"/>
</dbReference>
<gene>
    <name evidence="2" type="ORF">CTI12_AA167560</name>
</gene>
<dbReference type="OrthoDB" id="696485at2759"/>
<keyword evidence="3" id="KW-1185">Reference proteome</keyword>
<keyword evidence="2" id="KW-0695">RNA-directed DNA polymerase</keyword>
<dbReference type="EMBL" id="PKPP01002769">
    <property type="protein sequence ID" value="PWA73230.1"/>
    <property type="molecule type" value="Genomic_DNA"/>
</dbReference>
<evidence type="ECO:0000313" key="2">
    <source>
        <dbReference type="EMBL" id="PWA73230.1"/>
    </source>
</evidence>
<keyword evidence="2" id="KW-0808">Transferase</keyword>
<name>A0A2U1NIE4_ARTAN</name>
<keyword evidence="2" id="KW-0548">Nucleotidyltransferase</keyword>
<evidence type="ECO:0000313" key="3">
    <source>
        <dbReference type="Proteomes" id="UP000245207"/>
    </source>
</evidence>
<reference evidence="2 3" key="1">
    <citation type="journal article" date="2018" name="Mol. Plant">
        <title>The genome of Artemisia annua provides insight into the evolution of Asteraceae family and artemisinin biosynthesis.</title>
        <authorList>
            <person name="Shen Q."/>
            <person name="Zhang L."/>
            <person name="Liao Z."/>
            <person name="Wang S."/>
            <person name="Yan T."/>
            <person name="Shi P."/>
            <person name="Liu M."/>
            <person name="Fu X."/>
            <person name="Pan Q."/>
            <person name="Wang Y."/>
            <person name="Lv Z."/>
            <person name="Lu X."/>
            <person name="Zhang F."/>
            <person name="Jiang W."/>
            <person name="Ma Y."/>
            <person name="Chen M."/>
            <person name="Hao X."/>
            <person name="Li L."/>
            <person name="Tang Y."/>
            <person name="Lv G."/>
            <person name="Zhou Y."/>
            <person name="Sun X."/>
            <person name="Brodelius P.E."/>
            <person name="Rose J.K.C."/>
            <person name="Tang K."/>
        </authorList>
    </citation>
    <scope>NUCLEOTIDE SEQUENCE [LARGE SCALE GENOMIC DNA]</scope>
    <source>
        <strain evidence="3">cv. Huhao1</strain>
        <tissue evidence="2">Leaf</tissue>
    </source>
</reference>
<dbReference type="AlphaFoldDB" id="A0A2U1NIE4"/>
<dbReference type="PANTHER" id="PTHR36617:SF16">
    <property type="entry name" value="OS04G0516500 PROTEIN"/>
    <property type="match status" value="1"/>
</dbReference>
<accession>A0A2U1NIE4</accession>
<dbReference type="InterPro" id="IPR026960">
    <property type="entry name" value="RVT-Znf"/>
</dbReference>
<feature type="domain" description="Reverse transcriptase zinc-binding" evidence="1">
    <location>
        <begin position="107"/>
        <end position="174"/>
    </location>
</feature>
<dbReference type="Proteomes" id="UP000245207">
    <property type="component" value="Unassembled WGS sequence"/>
</dbReference>